<dbReference type="EMBL" id="GBRH01240663">
    <property type="protein sequence ID" value="JAD57232.1"/>
    <property type="molecule type" value="Transcribed_RNA"/>
</dbReference>
<protein>
    <submittedName>
        <fullName evidence="1">Uncharacterized protein</fullName>
    </submittedName>
</protein>
<reference evidence="1" key="2">
    <citation type="journal article" date="2015" name="Data Brief">
        <title>Shoot transcriptome of the giant reed, Arundo donax.</title>
        <authorList>
            <person name="Barrero R.A."/>
            <person name="Guerrero F.D."/>
            <person name="Moolhuijzen P."/>
            <person name="Goolsby J.A."/>
            <person name="Tidwell J."/>
            <person name="Bellgard S.E."/>
            <person name="Bellgard M.I."/>
        </authorList>
    </citation>
    <scope>NUCLEOTIDE SEQUENCE</scope>
    <source>
        <tissue evidence="1">Shoot tissue taken approximately 20 cm above the soil surface</tissue>
    </source>
</reference>
<proteinExistence type="predicted"/>
<dbReference type="AlphaFoldDB" id="A0A0A9BD53"/>
<accession>A0A0A9BD53</accession>
<sequence length="41" mass="4997">MCKPKAHNIIDRCSQDLDDRKSGDIRMERILVREVWRIWGR</sequence>
<evidence type="ECO:0000313" key="1">
    <source>
        <dbReference type="EMBL" id="JAD57232.1"/>
    </source>
</evidence>
<organism evidence="1">
    <name type="scientific">Arundo donax</name>
    <name type="common">Giant reed</name>
    <name type="synonym">Donax arundinaceus</name>
    <dbReference type="NCBI Taxonomy" id="35708"/>
    <lineage>
        <taxon>Eukaryota</taxon>
        <taxon>Viridiplantae</taxon>
        <taxon>Streptophyta</taxon>
        <taxon>Embryophyta</taxon>
        <taxon>Tracheophyta</taxon>
        <taxon>Spermatophyta</taxon>
        <taxon>Magnoliopsida</taxon>
        <taxon>Liliopsida</taxon>
        <taxon>Poales</taxon>
        <taxon>Poaceae</taxon>
        <taxon>PACMAD clade</taxon>
        <taxon>Arundinoideae</taxon>
        <taxon>Arundineae</taxon>
        <taxon>Arundo</taxon>
    </lineage>
</organism>
<reference evidence="1" key="1">
    <citation type="submission" date="2014-09" db="EMBL/GenBank/DDBJ databases">
        <authorList>
            <person name="Magalhaes I.L.F."/>
            <person name="Oliveira U."/>
            <person name="Santos F.R."/>
            <person name="Vidigal T.H.D.A."/>
            <person name="Brescovit A.D."/>
            <person name="Santos A.J."/>
        </authorList>
    </citation>
    <scope>NUCLEOTIDE SEQUENCE</scope>
    <source>
        <tissue evidence="1">Shoot tissue taken approximately 20 cm above the soil surface</tissue>
    </source>
</reference>
<name>A0A0A9BD53_ARUDO</name>